<dbReference type="AlphaFoldDB" id="A0A161LG82"/>
<evidence type="ECO:0000256" key="2">
    <source>
        <dbReference type="SAM" id="Coils"/>
    </source>
</evidence>
<dbReference type="Pfam" id="PF07495">
    <property type="entry name" value="Y_Y_Y"/>
    <property type="match status" value="1"/>
</dbReference>
<evidence type="ECO:0000313" key="7">
    <source>
        <dbReference type="Proteomes" id="UP000076586"/>
    </source>
</evidence>
<dbReference type="CDD" id="cd22249">
    <property type="entry name" value="UDM1_RNF168_RNF169-like"/>
    <property type="match status" value="1"/>
</dbReference>
<gene>
    <name evidence="6" type="ORF">PJIAN_4379</name>
</gene>
<keyword evidence="3" id="KW-0812">Transmembrane</keyword>
<evidence type="ECO:0000313" key="6">
    <source>
        <dbReference type="EMBL" id="GAT63837.1"/>
    </source>
</evidence>
<dbReference type="Gene3D" id="2.130.10.10">
    <property type="entry name" value="YVTN repeat-like/Quinoprotein amine dehydrogenase"/>
    <property type="match status" value="2"/>
</dbReference>
<reference evidence="7" key="2">
    <citation type="journal article" date="2017" name="Genome Announc.">
        <title>Draft genome sequence of Paludibacter jiangxiensis NM7(T), a propionate-producing fermentative bacterium.</title>
        <authorList>
            <person name="Qiu Y.-L."/>
            <person name="Tourlousse D.M."/>
            <person name="Matsuura N."/>
            <person name="Ohashi A."/>
            <person name="Sekiguchi Y."/>
        </authorList>
    </citation>
    <scope>NUCLEOTIDE SEQUENCE [LARGE SCALE GENOMIC DNA]</scope>
    <source>
        <strain evidence="7">NM7</strain>
    </source>
</reference>
<evidence type="ECO:0000256" key="3">
    <source>
        <dbReference type="SAM" id="Phobius"/>
    </source>
</evidence>
<feature type="signal peptide" evidence="4">
    <location>
        <begin position="1"/>
        <end position="27"/>
    </location>
</feature>
<feature type="chain" id="PRO_5007824057" evidence="4">
    <location>
        <begin position="28"/>
        <end position="962"/>
    </location>
</feature>
<dbReference type="PANTHER" id="PTHR43547:SF2">
    <property type="entry name" value="HYBRID SIGNAL TRANSDUCTION HISTIDINE KINASE C"/>
    <property type="match status" value="1"/>
</dbReference>
<dbReference type="Proteomes" id="UP000076586">
    <property type="component" value="Unassembled WGS sequence"/>
</dbReference>
<dbReference type="InterPro" id="IPR036388">
    <property type="entry name" value="WH-like_DNA-bd_sf"/>
</dbReference>
<dbReference type="Gene3D" id="2.60.40.10">
    <property type="entry name" value="Immunoglobulins"/>
    <property type="match status" value="1"/>
</dbReference>
<dbReference type="OrthoDB" id="1090267at2"/>
<dbReference type="GO" id="GO:0003677">
    <property type="term" value="F:DNA binding"/>
    <property type="evidence" value="ECO:0007669"/>
    <property type="project" value="InterPro"/>
</dbReference>
<keyword evidence="3" id="KW-0472">Membrane</keyword>
<accession>A0A161LG82</accession>
<dbReference type="Gene3D" id="1.10.10.10">
    <property type="entry name" value="Winged helix-like DNA-binding domain superfamily/Winged helix DNA-binding domain"/>
    <property type="match status" value="1"/>
</dbReference>
<dbReference type="InterPro" id="IPR013783">
    <property type="entry name" value="Ig-like_fold"/>
</dbReference>
<dbReference type="EMBL" id="BDCR01000004">
    <property type="protein sequence ID" value="GAT63837.1"/>
    <property type="molecule type" value="Genomic_DNA"/>
</dbReference>
<evidence type="ECO:0000256" key="1">
    <source>
        <dbReference type="ARBA" id="ARBA00022553"/>
    </source>
</evidence>
<dbReference type="RefSeq" id="WP_068705394.1">
    <property type="nucleotide sequence ID" value="NZ_BDCR01000004.1"/>
</dbReference>
<keyword evidence="7" id="KW-1185">Reference proteome</keyword>
<reference evidence="7" key="1">
    <citation type="submission" date="2016-04" db="EMBL/GenBank/DDBJ databases">
        <title>Draft genome sequence of Paludibacter jiangxiensis strain NM7.</title>
        <authorList>
            <person name="Qiu Y."/>
            <person name="Matsuura N."/>
            <person name="Ohashi A."/>
            <person name="Tourlousse M.D."/>
            <person name="Sekiguchi Y."/>
        </authorList>
    </citation>
    <scope>NUCLEOTIDE SEQUENCE [LARGE SCALE GENOMIC DNA]</scope>
    <source>
        <strain evidence="7">NM7</strain>
    </source>
</reference>
<dbReference type="SUPFAM" id="SSF63829">
    <property type="entry name" value="Calcium-dependent phosphotriesterase"/>
    <property type="match status" value="1"/>
</dbReference>
<evidence type="ECO:0000259" key="5">
    <source>
        <dbReference type="Pfam" id="PF07495"/>
    </source>
</evidence>
<dbReference type="STRING" id="681398.PJIAN_4379"/>
<keyword evidence="3" id="KW-1133">Transmembrane helix</keyword>
<keyword evidence="2" id="KW-0175">Coiled coil</keyword>
<dbReference type="SUPFAM" id="SSF46894">
    <property type="entry name" value="C-terminal effector domain of the bipartite response regulators"/>
    <property type="match status" value="1"/>
</dbReference>
<dbReference type="GO" id="GO:0006355">
    <property type="term" value="P:regulation of DNA-templated transcription"/>
    <property type="evidence" value="ECO:0007669"/>
    <property type="project" value="InterPro"/>
</dbReference>
<feature type="transmembrane region" description="Helical" evidence="3">
    <location>
        <begin position="755"/>
        <end position="776"/>
    </location>
</feature>
<evidence type="ECO:0000256" key="4">
    <source>
        <dbReference type="SAM" id="SignalP"/>
    </source>
</evidence>
<protein>
    <submittedName>
        <fullName evidence="6">Y_Y_Y domain-containing protein</fullName>
    </submittedName>
</protein>
<dbReference type="PANTHER" id="PTHR43547">
    <property type="entry name" value="TWO-COMPONENT HISTIDINE KINASE"/>
    <property type="match status" value="1"/>
</dbReference>
<keyword evidence="4" id="KW-0732">Signal</keyword>
<feature type="coiled-coil region" evidence="2">
    <location>
        <begin position="777"/>
        <end position="819"/>
    </location>
</feature>
<proteinExistence type="predicted"/>
<keyword evidence="1" id="KW-0597">Phosphoprotein</keyword>
<name>A0A161LG82_9BACT</name>
<dbReference type="InterPro" id="IPR011123">
    <property type="entry name" value="Y_Y_Y"/>
</dbReference>
<dbReference type="InterPro" id="IPR016032">
    <property type="entry name" value="Sig_transdc_resp-reg_C-effctor"/>
</dbReference>
<dbReference type="InterPro" id="IPR015943">
    <property type="entry name" value="WD40/YVTN_repeat-like_dom_sf"/>
</dbReference>
<feature type="domain" description="Two component regulator three Y" evidence="5">
    <location>
        <begin position="685"/>
        <end position="730"/>
    </location>
</feature>
<sequence>MRYIPLCKQITALYFLFLVFLPLSAEGAEFAPVVTNFTKKEYKAANQNWAVAQDAHGFLYFGNNNGLLRYDGAAWELFPVPGNRVVRSVLPAADGRIYVGSFEEFGYFQPLSTGELRYHSLSQQLRNYKMQNDEIWTIISCRGKIYFQSFASFFVFDGKQITGHRMSGTFLFFNQYRNNIYSHVDGSSLCRYDPAKNKFHPVIEGECPKSSITAVLPYDATKTLLVTTHDGLFILEGSKCKRFESQANEFLIKANANRAIITSDSVFVIGTILDGVVAVNKAGKILWKLNSTNFLQNNTILGMYCDRANNVWLALDKGIAFVRTGSRVKYVTSFQPSIGAIYGLDKYGSDIYIGTNQGLYAGKIGSLREDDKNVNVSLVSRIKGQVWDLKRFGNQLFCCNNEETYCLTGNSISIASPVRGGVCIKQGVINGQEVLVQGTYTQLCIYRKDARGQWVFSNVVDNFINPIRYLEIDYQGTIWAAHFHEGLYRIVLDRDLRHIREMKTYTSLSGKTHTSINVFKVANRVVFTNGERFYTFNDLTKEIIPFRALNAGLRNFASSYRIEPFRDNTYWFIRDDMAALVQVENEKVRILDVVNYSSFPNENVDKNQSIVPFSDSQCVICLENGLAFYNLNEHRSKSGIPFKLCLKSVTAYRADNSAVQSVALSEPDALPFAFNSIQFTIAYPNYSKIENVRFRYKLDGWDKKWTDPKNSVVQEYVRLPYGKYCFRAEVVASTGEVIDRLAYDLEILPPFYLSVWAKIFYFLLLVIAIRAIYLLIKTEQKKKRDKIEQKHIELRRQEKEKSEQQIMKLEKEKLETEVMLKSKELAGSTMSIIKKNDILVRIKEELTLQKEHLGSQYPKKYYDKIVHIIDENLSSEDDWAVFQSNFDRIHENFFRNLHTRYPELTSNDLRLCAYLRLNLSSKDIANLMNISLKGVEAGRYRLRKKLNISAEKNLTEFMIELK</sequence>
<comment type="caution">
    <text evidence="6">The sequence shown here is derived from an EMBL/GenBank/DDBJ whole genome shotgun (WGS) entry which is preliminary data.</text>
</comment>
<organism evidence="6 7">
    <name type="scientific">Paludibacter jiangxiensis</name>
    <dbReference type="NCBI Taxonomy" id="681398"/>
    <lineage>
        <taxon>Bacteria</taxon>
        <taxon>Pseudomonadati</taxon>
        <taxon>Bacteroidota</taxon>
        <taxon>Bacteroidia</taxon>
        <taxon>Bacteroidales</taxon>
        <taxon>Paludibacteraceae</taxon>
        <taxon>Paludibacter</taxon>
    </lineage>
</organism>
<dbReference type="GO" id="GO:0000155">
    <property type="term" value="F:phosphorelay sensor kinase activity"/>
    <property type="evidence" value="ECO:0007669"/>
    <property type="project" value="TreeGrafter"/>
</dbReference>